<dbReference type="EMBL" id="UINC01151334">
    <property type="protein sequence ID" value="SVD44875.1"/>
    <property type="molecule type" value="Genomic_DNA"/>
</dbReference>
<dbReference type="AlphaFoldDB" id="A0A382VFQ3"/>
<name>A0A382VFQ3_9ZZZZ</name>
<sequence length="44" mass="4954">MDAIKSAQIQNTLFNQLTDKNLQRLRGQSEFGKGASQKEMEKVA</sequence>
<proteinExistence type="predicted"/>
<feature type="non-terminal residue" evidence="1">
    <location>
        <position position="44"/>
    </location>
</feature>
<gene>
    <name evidence="1" type="ORF">METZ01_LOCUS397729</name>
</gene>
<reference evidence="1" key="1">
    <citation type="submission" date="2018-05" db="EMBL/GenBank/DDBJ databases">
        <authorList>
            <person name="Lanie J.A."/>
            <person name="Ng W.-L."/>
            <person name="Kazmierczak K.M."/>
            <person name="Andrzejewski T.M."/>
            <person name="Davidsen T.M."/>
            <person name="Wayne K.J."/>
            <person name="Tettelin H."/>
            <person name="Glass J.I."/>
            <person name="Rusch D."/>
            <person name="Podicherti R."/>
            <person name="Tsui H.-C.T."/>
            <person name="Winkler M.E."/>
        </authorList>
    </citation>
    <scope>NUCLEOTIDE SEQUENCE</scope>
</reference>
<organism evidence="1">
    <name type="scientific">marine metagenome</name>
    <dbReference type="NCBI Taxonomy" id="408172"/>
    <lineage>
        <taxon>unclassified sequences</taxon>
        <taxon>metagenomes</taxon>
        <taxon>ecological metagenomes</taxon>
    </lineage>
</organism>
<protein>
    <submittedName>
        <fullName evidence="1">Uncharacterized protein</fullName>
    </submittedName>
</protein>
<evidence type="ECO:0000313" key="1">
    <source>
        <dbReference type="EMBL" id="SVD44875.1"/>
    </source>
</evidence>
<accession>A0A382VFQ3</accession>